<reference evidence="1" key="1">
    <citation type="submission" date="2022-01" db="EMBL/GenBank/DDBJ databases">
        <title>Whole genome-based taxonomy of the Shewanellaceae.</title>
        <authorList>
            <person name="Martin-Rodriguez A.J."/>
        </authorList>
    </citation>
    <scope>NUCLEOTIDE SEQUENCE</scope>
    <source>
        <strain evidence="1">DSM 16422</strain>
    </source>
</reference>
<sequence length="187" mass="20965">MSDNNNKELNTEVERCQKIARIFSEAKNVKDIIAMLTAAFVGATAVHHLSRLDQMEAKINIDLLDVVASGDTDNIIRNILGEHVLEAIQPEHFEFSHQIKVFQEFVNLASDESFQQESGVRDAMSSEAALMLSRVIREKVAEHLIDAIESGKLDSDRVSAFKLDRETGEFTQVKAKEEQAPHTGTYH</sequence>
<gene>
    <name evidence="1" type="ORF">L2672_09675</name>
</gene>
<evidence type="ECO:0000313" key="2">
    <source>
        <dbReference type="Proteomes" id="UP001139333"/>
    </source>
</evidence>
<organism evidence="1 2">
    <name type="scientific">Shewanella gaetbuli</name>
    <dbReference type="NCBI Taxonomy" id="220752"/>
    <lineage>
        <taxon>Bacteria</taxon>
        <taxon>Pseudomonadati</taxon>
        <taxon>Pseudomonadota</taxon>
        <taxon>Gammaproteobacteria</taxon>
        <taxon>Alteromonadales</taxon>
        <taxon>Shewanellaceae</taxon>
        <taxon>Shewanella</taxon>
    </lineage>
</organism>
<proteinExistence type="predicted"/>
<name>A0A9X1ZK29_9GAMM</name>
<dbReference type="RefSeq" id="WP_248995647.1">
    <property type="nucleotide sequence ID" value="NZ_JAKIKP010000006.1"/>
</dbReference>
<accession>A0A9X1ZK29</accession>
<dbReference type="Proteomes" id="UP001139333">
    <property type="component" value="Unassembled WGS sequence"/>
</dbReference>
<dbReference type="EMBL" id="JAKIKP010000006">
    <property type="protein sequence ID" value="MCL1142961.1"/>
    <property type="molecule type" value="Genomic_DNA"/>
</dbReference>
<comment type="caution">
    <text evidence="1">The sequence shown here is derived from an EMBL/GenBank/DDBJ whole genome shotgun (WGS) entry which is preliminary data.</text>
</comment>
<evidence type="ECO:0000313" key="1">
    <source>
        <dbReference type="EMBL" id="MCL1142961.1"/>
    </source>
</evidence>
<dbReference type="AlphaFoldDB" id="A0A9X1ZK29"/>
<keyword evidence="2" id="KW-1185">Reference proteome</keyword>
<protein>
    <submittedName>
        <fullName evidence="1">Uncharacterized protein</fullName>
    </submittedName>
</protein>